<dbReference type="GO" id="GO:0006402">
    <property type="term" value="P:mRNA catabolic process"/>
    <property type="evidence" value="ECO:0007669"/>
    <property type="project" value="UniProtKB-UniRule"/>
</dbReference>
<keyword evidence="13" id="KW-1185">Reference proteome</keyword>
<feature type="compositionally biased region" description="Acidic residues" evidence="9">
    <location>
        <begin position="883"/>
        <end position="893"/>
    </location>
</feature>
<feature type="domain" description="RNase E/G thioredoxin-like" evidence="11">
    <location>
        <begin position="709"/>
        <end position="793"/>
    </location>
</feature>
<evidence type="ECO:0000313" key="13">
    <source>
        <dbReference type="Proteomes" id="UP001055286"/>
    </source>
</evidence>
<keyword evidence="8" id="KW-0820">tRNA-binding</keyword>
<keyword evidence="4 8" id="KW-0255">Endonuclease</keyword>
<comment type="subunit">
    <text evidence="8">Homotetramer formed by a dimer of dimers.</text>
</comment>
<dbReference type="GO" id="GO:0000287">
    <property type="term" value="F:magnesium ion binding"/>
    <property type="evidence" value="ECO:0007669"/>
    <property type="project" value="UniProtKB-UniRule"/>
</dbReference>
<evidence type="ECO:0000256" key="6">
    <source>
        <dbReference type="ARBA" id="ARBA00022842"/>
    </source>
</evidence>
<evidence type="ECO:0000256" key="8">
    <source>
        <dbReference type="HAMAP-Rule" id="MF_00970"/>
    </source>
</evidence>
<dbReference type="GO" id="GO:0000049">
    <property type="term" value="F:tRNA binding"/>
    <property type="evidence" value="ECO:0007669"/>
    <property type="project" value="UniProtKB-KW"/>
</dbReference>
<accession>A0AA37H9T1</accession>
<dbReference type="GO" id="GO:0008033">
    <property type="term" value="P:tRNA processing"/>
    <property type="evidence" value="ECO:0007669"/>
    <property type="project" value="UniProtKB-UniRule"/>
</dbReference>
<protein>
    <recommendedName>
        <fullName evidence="8">Ribonuclease E</fullName>
        <shortName evidence="8">RNase E</shortName>
        <ecNumber evidence="8">3.1.26.12</ecNumber>
    </recommendedName>
</protein>
<comment type="similarity">
    <text evidence="8">Belongs to the RNase E/G family. RNase E subfamily.</text>
</comment>
<name>A0AA37H9T1_9HYPH</name>
<dbReference type="Proteomes" id="UP001055286">
    <property type="component" value="Unassembled WGS sequence"/>
</dbReference>
<dbReference type="InterPro" id="IPR012340">
    <property type="entry name" value="NA-bd_OB-fold"/>
</dbReference>
<dbReference type="GO" id="GO:0006364">
    <property type="term" value="P:rRNA processing"/>
    <property type="evidence" value="ECO:0007669"/>
    <property type="project" value="UniProtKB-UniRule"/>
</dbReference>
<keyword evidence="8" id="KW-0819">tRNA processing</keyword>
<feature type="compositionally biased region" description="Basic and acidic residues" evidence="9">
    <location>
        <begin position="918"/>
        <end position="929"/>
    </location>
</feature>
<organism evidence="12 13">
    <name type="scientific">Methylobacterium frigidaeris</name>
    <dbReference type="NCBI Taxonomy" id="2038277"/>
    <lineage>
        <taxon>Bacteria</taxon>
        <taxon>Pseudomonadati</taxon>
        <taxon>Pseudomonadota</taxon>
        <taxon>Alphaproteobacteria</taxon>
        <taxon>Hyphomicrobiales</taxon>
        <taxon>Methylobacteriaceae</taxon>
        <taxon>Methylobacterium</taxon>
    </lineage>
</organism>
<evidence type="ECO:0000256" key="3">
    <source>
        <dbReference type="ARBA" id="ARBA00022723"/>
    </source>
</evidence>
<feature type="binding site" evidence="8">
    <location>
        <position position="652"/>
    </location>
    <ligand>
        <name>Mg(2+)</name>
        <dbReference type="ChEBI" id="CHEBI:18420"/>
        <note>catalytic</note>
    </ligand>
</feature>
<feature type="region of interest" description="Disordered" evidence="9">
    <location>
        <begin position="277"/>
        <end position="388"/>
    </location>
</feature>
<feature type="compositionally biased region" description="Basic and acidic residues" evidence="9">
    <location>
        <begin position="185"/>
        <end position="199"/>
    </location>
</feature>
<feature type="domain" description="RNA-binding protein AU-1/Ribonuclease E/G" evidence="10">
    <location>
        <begin position="427"/>
        <end position="697"/>
    </location>
</feature>
<keyword evidence="5 8" id="KW-0378">Hydrolase</keyword>
<reference evidence="12" key="1">
    <citation type="journal article" date="2016" name="Front. Microbiol.">
        <title>Genome Sequence of the Piezophilic, Mesophilic Sulfate-Reducing Bacterium Desulfovibrio indicus J2T.</title>
        <authorList>
            <person name="Cao J."/>
            <person name="Maignien L."/>
            <person name="Shao Z."/>
            <person name="Alain K."/>
            <person name="Jebbar M."/>
        </authorList>
    </citation>
    <scope>NUCLEOTIDE SEQUENCE</scope>
    <source>
        <strain evidence="12">JCM 32048</strain>
    </source>
</reference>
<evidence type="ECO:0000256" key="4">
    <source>
        <dbReference type="ARBA" id="ARBA00022759"/>
    </source>
</evidence>
<dbReference type="Gene3D" id="3.40.1260.20">
    <property type="entry name" value="Ribonuclease E, catalytic domain"/>
    <property type="match status" value="1"/>
</dbReference>
<dbReference type="GO" id="GO:0008995">
    <property type="term" value="F:ribonuclease E activity"/>
    <property type="evidence" value="ECO:0007669"/>
    <property type="project" value="UniProtKB-EC"/>
</dbReference>
<dbReference type="GO" id="GO:0009898">
    <property type="term" value="C:cytoplasmic side of plasma membrane"/>
    <property type="evidence" value="ECO:0007669"/>
    <property type="project" value="UniProtKB-UniRule"/>
</dbReference>
<feature type="region of interest" description="Disordered" evidence="9">
    <location>
        <begin position="808"/>
        <end position="948"/>
    </location>
</feature>
<evidence type="ECO:0000256" key="5">
    <source>
        <dbReference type="ARBA" id="ARBA00022801"/>
    </source>
</evidence>
<dbReference type="NCBIfam" id="TIGR00757">
    <property type="entry name" value="RNaseEG"/>
    <property type="match status" value="1"/>
</dbReference>
<feature type="region of interest" description="Required for zinc-mediated homotetramerization and catalytic activity" evidence="8">
    <location>
        <begin position="710"/>
        <end position="713"/>
    </location>
</feature>
<feature type="binding site" evidence="8">
    <location>
        <position position="713"/>
    </location>
    <ligand>
        <name>Zn(2+)</name>
        <dbReference type="ChEBI" id="CHEBI:29105"/>
        <note>ligand shared between dimeric partners</note>
    </ligand>
</feature>
<evidence type="ECO:0000313" key="12">
    <source>
        <dbReference type="EMBL" id="GJD62058.1"/>
    </source>
</evidence>
<keyword evidence="8" id="KW-0698">rRNA processing</keyword>
<feature type="compositionally biased region" description="Acidic residues" evidence="9">
    <location>
        <begin position="819"/>
        <end position="861"/>
    </location>
</feature>
<keyword evidence="3 8" id="KW-0479">Metal-binding</keyword>
<proteinExistence type="inferred from homology"/>
<feature type="compositionally biased region" description="Basic residues" evidence="9">
    <location>
        <begin position="930"/>
        <end position="939"/>
    </location>
</feature>
<keyword evidence="1 8" id="KW-0963">Cytoplasm</keyword>
<dbReference type="InterPro" id="IPR004659">
    <property type="entry name" value="RNase_E/G"/>
</dbReference>
<dbReference type="InterPro" id="IPR048583">
    <property type="entry name" value="RNase_E_G_thioredoxin-like"/>
</dbReference>
<dbReference type="EMBL" id="BPQJ01000008">
    <property type="protein sequence ID" value="GJD62058.1"/>
    <property type="molecule type" value="Genomic_DNA"/>
</dbReference>
<comment type="cofactor">
    <cofactor evidence="8">
        <name>Mg(2+)</name>
        <dbReference type="ChEBI" id="CHEBI:18420"/>
    </cofactor>
    <text evidence="8">Binds 1 Mg(2+) ion per subunit.</text>
</comment>
<keyword evidence="8" id="KW-0699">rRNA-binding</keyword>
<evidence type="ECO:0000256" key="7">
    <source>
        <dbReference type="ARBA" id="ARBA00022884"/>
    </source>
</evidence>
<dbReference type="Pfam" id="PF10150">
    <property type="entry name" value="RNase_E_G"/>
    <property type="match status" value="1"/>
</dbReference>
<comment type="subcellular location">
    <subcellularLocation>
        <location evidence="8">Cytoplasm</location>
    </subcellularLocation>
    <subcellularLocation>
        <location evidence="8">Cell inner membrane</location>
        <topology evidence="8">Peripheral membrane protein</topology>
        <orientation evidence="8">Cytoplasmic side</orientation>
    </subcellularLocation>
</comment>
<evidence type="ECO:0000259" key="10">
    <source>
        <dbReference type="Pfam" id="PF10150"/>
    </source>
</evidence>
<evidence type="ECO:0000256" key="2">
    <source>
        <dbReference type="ARBA" id="ARBA00022722"/>
    </source>
</evidence>
<feature type="region of interest" description="Disordered" evidence="9">
    <location>
        <begin position="986"/>
        <end position="1088"/>
    </location>
</feature>
<dbReference type="Pfam" id="PF20833">
    <property type="entry name" value="RNase_E_G_Thio"/>
    <property type="match status" value="1"/>
</dbReference>
<dbReference type="RefSeq" id="WP_238190775.1">
    <property type="nucleotide sequence ID" value="NZ_BPQJ01000008.1"/>
</dbReference>
<keyword evidence="7 8" id="KW-0694">RNA-binding</keyword>
<feature type="compositionally biased region" description="Low complexity" evidence="9">
    <location>
        <begin position="293"/>
        <end position="308"/>
    </location>
</feature>
<dbReference type="InterPro" id="IPR028878">
    <property type="entry name" value="RNase_E"/>
</dbReference>
<feature type="region of interest" description="Disordered" evidence="9">
    <location>
        <begin position="95"/>
        <end position="251"/>
    </location>
</feature>
<comment type="cofactor">
    <cofactor evidence="8">
        <name>Zn(2+)</name>
        <dbReference type="ChEBI" id="CHEBI:29105"/>
    </cofactor>
    <text evidence="8">Binds 2 Zn(2+) ions per homotetramer.</text>
</comment>
<dbReference type="GO" id="GO:0019843">
    <property type="term" value="F:rRNA binding"/>
    <property type="evidence" value="ECO:0007669"/>
    <property type="project" value="UniProtKB-KW"/>
</dbReference>
<keyword evidence="8" id="KW-0862">Zinc</keyword>
<dbReference type="SUPFAM" id="SSF50249">
    <property type="entry name" value="Nucleic acid-binding proteins"/>
    <property type="match status" value="1"/>
</dbReference>
<keyword evidence="2 8" id="KW-0540">Nuclease</keyword>
<sequence length="1088" mass="117965">MANKMLIDAAHPEETRVVTVKGSKVEEFDFESASRRQLRGNIYLAKVTRVEPSLQAAFVEYGGNRHGFLAFSEIHPDYYQIPIADRMALLEEEARAEREHEERPERQERGEQPRRRRRRGRRAEASSRSTDAVVSAPAEDGQVTDAPASQAQETGTEETGTEATDWQDAHPRETLEQETFAQEAPRPEGFEPEGAERPAQETASAGEAQPAEAQGSVEAPPEAQAGDAVAQDGLLQKTPAPEAPAAEHYAVEAPAAEAAPIPGEAGVEIPAAIAAAVSAEPARVEATTDEAPAETSEANAPVAAAAEEITLPQPVAASQPVDAAEVEADEDADEDDEDEDDDSEDETDDEDDDEDGEDDEDDEDHEEVVVEQVGGRGDALAEIPERPRTPRRHYKIQEVIKRRQVILVQVVKEERGTKGAALTTYLSLAGRYSVLMPNTGRGGGISRKITSAADRKRLKEIATDLEVPEGMGVILRTAGASRTKPEIKRDFEYLMRLWESVRELTLSSAAPALVYEEGSLIKRAIRDLYNKDIDEVLVAGEDAYREAKDFMRMLMPTQSKVVKPYRDPVPVFARFGIEQQLDAMFSNHVSLRSGGYLVINPTEALVSIDVNSGRATREHDIEDTAFKTNLEAAEEVARQLRLRDLAGLIVIDFIDMEEKRNNRAVEKKLNECLKNDRARIQVGRISPFGLLEMSRQRIRTGVLESSSVPCPHCGGSGFVRATASVALLILRAIEEALIKSNSHNLVLRTRTEVALYILNQKRAHLHELEARFGVTIIIAADERLSATSAFHLERGDLAQRIEPRPVTSIRAEAVLPPPLEEEDEDEEIVEEAETEGEADSEAEAEGDADAETAEGASGEDESGGKRRRRRRRRRGRGERGADEAEGGETDEGAGEAVRASGEPGSEVVSIPITEDGAAAERESREEALSRRRRRGRRGGRGRDRFEETVGTIGDEVVAGAEPGETGGSLVQDALAEEIVALDEIAGPAPEAVGSPVAAPDLPAPDLPAVEREALTAEAIEAPAPVGEAEHARAADTAPAPEPVAEAAVEAPAPAPEPEPVAVVLTPPDPDRPKRAGWWSRTKAAIEGE</sequence>
<evidence type="ECO:0000256" key="9">
    <source>
        <dbReference type="SAM" id="MobiDB-lite"/>
    </source>
</evidence>
<dbReference type="PANTHER" id="PTHR30001:SF1">
    <property type="entry name" value="RIBONUCLEASE E_G-LIKE PROTEIN, CHLOROPLASTIC"/>
    <property type="match status" value="1"/>
</dbReference>
<reference evidence="12" key="2">
    <citation type="submission" date="2021-08" db="EMBL/GenBank/DDBJ databases">
        <authorList>
            <person name="Tani A."/>
            <person name="Ola A."/>
            <person name="Ogura Y."/>
            <person name="Katsura K."/>
            <person name="Hayashi T."/>
        </authorList>
    </citation>
    <scope>NUCLEOTIDE SEQUENCE</scope>
    <source>
        <strain evidence="12">JCM 32048</strain>
    </source>
</reference>
<dbReference type="EC" id="3.1.26.12" evidence="8"/>
<feature type="compositionally biased region" description="Acidic residues" evidence="9">
    <location>
        <begin position="324"/>
        <end position="366"/>
    </location>
</feature>
<dbReference type="GO" id="GO:0005737">
    <property type="term" value="C:cytoplasm"/>
    <property type="evidence" value="ECO:0007669"/>
    <property type="project" value="UniProtKB-SubCell"/>
</dbReference>
<keyword evidence="8" id="KW-0472">Membrane</keyword>
<dbReference type="Gene3D" id="2.40.50.140">
    <property type="entry name" value="Nucleic acid-binding proteins"/>
    <property type="match status" value="2"/>
</dbReference>
<feature type="compositionally biased region" description="Basic and acidic residues" evidence="9">
    <location>
        <begin position="95"/>
        <end position="113"/>
    </location>
</feature>
<comment type="caution">
    <text evidence="12">The sequence shown here is derived from an EMBL/GenBank/DDBJ whole genome shotgun (WGS) entry which is preliminary data.</text>
</comment>
<keyword evidence="8" id="KW-1003">Cell membrane</keyword>
<dbReference type="HAMAP" id="MF_00970">
    <property type="entry name" value="RNase_E"/>
    <property type="match status" value="1"/>
</dbReference>
<comment type="function">
    <text evidence="8">Endoribonuclease that plays a central role in RNA processing and decay. Required for the maturation of 5S and 16S rRNAs and the majority of tRNAs. Also involved in the degradation of most mRNAs.</text>
</comment>
<keyword evidence="6 8" id="KW-0460">Magnesium</keyword>
<feature type="compositionally biased region" description="Basic residues" evidence="9">
    <location>
        <begin position="865"/>
        <end position="876"/>
    </location>
</feature>
<dbReference type="PANTHER" id="PTHR30001">
    <property type="entry name" value="RIBONUCLEASE"/>
    <property type="match status" value="1"/>
</dbReference>
<feature type="binding site" evidence="8">
    <location>
        <position position="609"/>
    </location>
    <ligand>
        <name>Mg(2+)</name>
        <dbReference type="ChEBI" id="CHEBI:18420"/>
        <note>catalytic</note>
    </ligand>
</feature>
<dbReference type="InterPro" id="IPR019307">
    <property type="entry name" value="RNA-bd_AU-1/RNase_E/G"/>
</dbReference>
<feature type="binding site" evidence="8">
    <location>
        <position position="710"/>
    </location>
    <ligand>
        <name>Zn(2+)</name>
        <dbReference type="ChEBI" id="CHEBI:29105"/>
        <note>ligand shared between dimeric partners</note>
    </ligand>
</feature>
<evidence type="ECO:0000259" key="11">
    <source>
        <dbReference type="Pfam" id="PF20833"/>
    </source>
</evidence>
<feature type="compositionally biased region" description="Low complexity" evidence="9">
    <location>
        <begin position="1042"/>
        <end position="1051"/>
    </location>
</feature>
<evidence type="ECO:0000256" key="1">
    <source>
        <dbReference type="ARBA" id="ARBA00022490"/>
    </source>
</evidence>
<comment type="catalytic activity">
    <reaction evidence="8">
        <text>Endonucleolytic cleavage of single-stranded RNA in A- and U-rich regions.</text>
        <dbReference type="EC" id="3.1.26.12"/>
    </reaction>
</comment>
<dbReference type="GO" id="GO:0008270">
    <property type="term" value="F:zinc ion binding"/>
    <property type="evidence" value="ECO:0007669"/>
    <property type="project" value="UniProtKB-UniRule"/>
</dbReference>
<gene>
    <name evidence="8 12" type="primary">rne</name>
    <name evidence="12" type="ORF">MPEAHAMD_2207</name>
</gene>
<dbReference type="AlphaFoldDB" id="A0AA37H9T1"/>
<keyword evidence="8" id="KW-0997">Cell inner membrane</keyword>
<feature type="compositionally biased region" description="Low complexity" evidence="9">
    <location>
        <begin position="239"/>
        <end position="251"/>
    </location>
</feature>